<accession>A0A174Z7Y1</accession>
<dbReference type="EMBL" id="JAQLXW010000004">
    <property type="protein sequence ID" value="MDB8003195.1"/>
    <property type="molecule type" value="Genomic_DNA"/>
</dbReference>
<feature type="region of interest" description="Disordered" evidence="4">
    <location>
        <begin position="277"/>
        <end position="312"/>
    </location>
</feature>
<dbReference type="Proteomes" id="UP000095662">
    <property type="component" value="Unassembled WGS sequence"/>
</dbReference>
<protein>
    <submittedName>
        <fullName evidence="5">Flagellar assembly protein H</fullName>
    </submittedName>
</protein>
<evidence type="ECO:0000313" key="7">
    <source>
        <dbReference type="Proteomes" id="UP000095662"/>
    </source>
</evidence>
<keyword evidence="1" id="KW-0813">Transport</keyword>
<sequence length="312" mass="34466">MAGVFKAGRGGYYPVQPTTDTVVIDNSIKVKPVAPQAPLQETVTADTAENTAVADEASAKHRQELEQEKEKITSYYREQGEKALADAREKAQKILSETEQQAQDYAAQAKAQAEAIFEKSRSDGFAKGHEDGYAAGLDKCRDMLSEIKRLSEQMVSDKAELFDSYEVEIFDTVMEIVNRITLNSLGQKDKAVVKKTIKEAGKSFRGSEYVKLTLSKTDVSEEMAADTDYFKKLFTNVKNVEVEVLKDAPSGTVIIDNGSEITDAGIQTQLKMIEELGRGKYRRAPSRKKAEKQEEPAAQAETDNDGGEEQSE</sequence>
<keyword evidence="5" id="KW-0966">Cell projection</keyword>
<dbReference type="AlphaFoldDB" id="A0A174Z7Y1"/>
<name>A0A174Z7Y1_9FIRM</name>
<keyword evidence="3" id="KW-0175">Coiled coil</keyword>
<evidence type="ECO:0000256" key="1">
    <source>
        <dbReference type="ARBA" id="ARBA00022448"/>
    </source>
</evidence>
<organism evidence="5 7">
    <name type="scientific">[Eubacterium] siraeum</name>
    <dbReference type="NCBI Taxonomy" id="39492"/>
    <lineage>
        <taxon>Bacteria</taxon>
        <taxon>Bacillati</taxon>
        <taxon>Bacillota</taxon>
        <taxon>Clostridia</taxon>
        <taxon>Eubacteriales</taxon>
        <taxon>Oscillospiraceae</taxon>
        <taxon>Oscillospiraceae incertae sedis</taxon>
    </lineage>
</organism>
<evidence type="ECO:0000256" key="3">
    <source>
        <dbReference type="SAM" id="Coils"/>
    </source>
</evidence>
<keyword evidence="5" id="KW-0282">Flagellum</keyword>
<keyword evidence="5" id="KW-0969">Cilium</keyword>
<dbReference type="GO" id="GO:0015031">
    <property type="term" value="P:protein transport"/>
    <property type="evidence" value="ECO:0007669"/>
    <property type="project" value="UniProtKB-KW"/>
</dbReference>
<feature type="compositionally biased region" description="Basic residues" evidence="4">
    <location>
        <begin position="279"/>
        <end position="290"/>
    </location>
</feature>
<dbReference type="GO" id="GO:0005829">
    <property type="term" value="C:cytosol"/>
    <property type="evidence" value="ECO:0007669"/>
    <property type="project" value="TreeGrafter"/>
</dbReference>
<proteinExistence type="predicted"/>
<reference evidence="5 7" key="1">
    <citation type="submission" date="2015-09" db="EMBL/GenBank/DDBJ databases">
        <authorList>
            <consortium name="Pathogen Informatics"/>
        </authorList>
    </citation>
    <scope>NUCLEOTIDE SEQUENCE [LARGE SCALE GENOMIC DNA]</scope>
    <source>
        <strain evidence="5 7">2789STDY5834928</strain>
    </source>
</reference>
<dbReference type="STRING" id="39492.ERS852540_00404"/>
<gene>
    <name evidence="5" type="ORF">ERS852540_00404</name>
    <name evidence="6" type="ORF">PNE09_03830</name>
</gene>
<dbReference type="PANTHER" id="PTHR34982">
    <property type="entry name" value="YOP PROTEINS TRANSLOCATION PROTEIN L"/>
    <property type="match status" value="1"/>
</dbReference>
<reference evidence="6" key="2">
    <citation type="submission" date="2023-01" db="EMBL/GenBank/DDBJ databases">
        <title>Human gut microbiome strain richness.</title>
        <authorList>
            <person name="Chen-Liaw A."/>
        </authorList>
    </citation>
    <scope>NUCLEOTIDE SEQUENCE</scope>
    <source>
        <strain evidence="6">1001283st1_G1_1001283B150217_161031</strain>
    </source>
</reference>
<dbReference type="Proteomes" id="UP001210809">
    <property type="component" value="Unassembled WGS sequence"/>
</dbReference>
<evidence type="ECO:0000313" key="6">
    <source>
        <dbReference type="EMBL" id="MDB8003195.1"/>
    </source>
</evidence>
<keyword evidence="2" id="KW-0653">Protein transport</keyword>
<evidence type="ECO:0000256" key="2">
    <source>
        <dbReference type="ARBA" id="ARBA00022927"/>
    </source>
</evidence>
<feature type="compositionally biased region" description="Acidic residues" evidence="4">
    <location>
        <begin position="302"/>
        <end position="312"/>
    </location>
</feature>
<evidence type="ECO:0000313" key="5">
    <source>
        <dbReference type="EMBL" id="CUQ82052.1"/>
    </source>
</evidence>
<evidence type="ECO:0000256" key="4">
    <source>
        <dbReference type="SAM" id="MobiDB-lite"/>
    </source>
</evidence>
<feature type="coiled-coil region" evidence="3">
    <location>
        <begin position="58"/>
        <end position="115"/>
    </location>
</feature>
<dbReference type="PANTHER" id="PTHR34982:SF1">
    <property type="entry name" value="FLAGELLAR ASSEMBLY PROTEIN FLIH"/>
    <property type="match status" value="1"/>
</dbReference>
<dbReference type="InterPro" id="IPR051472">
    <property type="entry name" value="T3SS_Stator/FliH"/>
</dbReference>
<dbReference type="EMBL" id="CZBY01000002">
    <property type="protein sequence ID" value="CUQ82052.1"/>
    <property type="molecule type" value="Genomic_DNA"/>
</dbReference>